<reference evidence="3 4" key="1">
    <citation type="submission" date="2013-03" db="EMBL/GenBank/DDBJ databases">
        <title>Reference genome for the Human Microbiome Project.</title>
        <authorList>
            <person name="Aqrawi P."/>
            <person name="Ayvaz T."/>
            <person name="Bess C."/>
            <person name="Blankenburg K."/>
            <person name="Coyle M."/>
            <person name="Deng J."/>
            <person name="Forbes L."/>
            <person name="Fowler G."/>
            <person name="Francisco L."/>
            <person name="Fu Q."/>
            <person name="Gibbs R."/>
            <person name="Gross S."/>
            <person name="Gubbala S."/>
            <person name="Hale W."/>
            <person name="Hemphill L."/>
            <person name="Highlander S."/>
            <person name="Hirani K."/>
            <person name="Jackson L."/>
            <person name="Jakkamsetti A."/>
            <person name="Javaid M."/>
            <person name="Jayaseelan J.C."/>
            <person name="Jiang H."/>
            <person name="Joshi V."/>
            <person name="Korchina V."/>
            <person name="Kovar C."/>
            <person name="Lara F."/>
            <person name="Lee S."/>
            <person name="Liu Y."/>
            <person name="Mata R."/>
            <person name="Mathew T."/>
            <person name="Munidasa M."/>
            <person name="Muzny D."/>
            <person name="Nazareth L."/>
            <person name="Ngo R."/>
            <person name="Nguyen L."/>
            <person name="Nguyen N."/>
            <person name="Okwuonu G."/>
            <person name="Ongeri F."/>
            <person name="Palculict T."/>
            <person name="Patil S."/>
            <person name="Petrosino J."/>
            <person name="Pham C."/>
            <person name="Pham P."/>
            <person name="Pu L.-L."/>
            <person name="Qin X."/>
            <person name="Qu J."/>
            <person name="Reid J."/>
            <person name="Ross M."/>
            <person name="Ruth R."/>
            <person name="Saada N."/>
            <person name="San Lucas F."/>
            <person name="Santibanez J."/>
            <person name="Shang Y."/>
            <person name="Simmons D."/>
            <person name="Song X.-Z."/>
            <person name="Tang L.-Y."/>
            <person name="Thornton R."/>
            <person name="Warren J."/>
            <person name="Weissenberger G."/>
            <person name="Wilczek-Boney K."/>
            <person name="Worley K."/>
            <person name="Youmans B."/>
            <person name="Zhang J."/>
            <person name="Zhang L."/>
            <person name="Zhao Z."/>
            <person name="Zhou C."/>
            <person name="Zhu D."/>
            <person name="Zhu Y."/>
        </authorList>
    </citation>
    <scope>NUCLEOTIDE SEQUENCE [LARGE SCALE GENOMIC DNA]</scope>
    <source>
        <strain evidence="3 4">F0333</strain>
    </source>
</reference>
<dbReference type="PANTHER" id="PTHR33055:SF3">
    <property type="entry name" value="PUTATIVE TRANSPOSASE FOR IS117-RELATED"/>
    <property type="match status" value="1"/>
</dbReference>
<feature type="domain" description="Transposase IS110-like N-terminal" evidence="1">
    <location>
        <begin position="29"/>
        <end position="183"/>
    </location>
</feature>
<dbReference type="AlphaFoldDB" id="N6X1J7"/>
<evidence type="ECO:0000313" key="3">
    <source>
        <dbReference type="EMBL" id="ENO17287.1"/>
    </source>
</evidence>
<protein>
    <submittedName>
        <fullName evidence="3">Transposase</fullName>
    </submittedName>
</protein>
<accession>N6X1J7</accession>
<dbReference type="InterPro" id="IPR002525">
    <property type="entry name" value="Transp_IS110-like_N"/>
</dbReference>
<evidence type="ECO:0000259" key="2">
    <source>
        <dbReference type="Pfam" id="PF02371"/>
    </source>
</evidence>
<dbReference type="InterPro" id="IPR047650">
    <property type="entry name" value="Transpos_IS110"/>
</dbReference>
<dbReference type="Proteomes" id="UP000013015">
    <property type="component" value="Unassembled WGS sequence"/>
</dbReference>
<dbReference type="STRING" id="888050.HMPREF9004_1973"/>
<dbReference type="HOGENOM" id="CLU_036902_2_3_11"/>
<dbReference type="EMBL" id="AQHZ01000033">
    <property type="protein sequence ID" value="ENO17287.1"/>
    <property type="molecule type" value="Genomic_DNA"/>
</dbReference>
<gene>
    <name evidence="3" type="ORF">HMPREF9004_1973</name>
</gene>
<sequence length="421" mass="45894">MRDRRLKAGPISYETRERHVQTSSIDVFIGIDVGKSDHWATALDRDGNRLFDKALPNDETRLRDLYERLARHGRVLVVVDQPATIGALAVAVAQDMGIPVGYLPGLSMRRIADLTPGNAKTDARDAAVIAQAGRTMPHTLRAINGSDQDAAALSMLTGFDLDLARQVNQTSNRIRGLYTQIHPALEKVLGPRLEHDAVLEVIASWPVPTALRKAGRVRVAAKLKAHGARRHEAWAGEIISALEAQNVVVIGTDAAGIVLPHLARQLIALHAQRRDVAAKVEALVEAHPLYQVLTSMPGIGVRTAAVFIAETLGRSFDTGAHLASYAGLTPVTRRSGSSIRGEYTSHAGNKRLKRAMFLSAFASLRSDPVSRAYYDRKIAQGKRHNQAVIALAHRRILTLHAMIRNATLYNPQPTHQLPTVA</sequence>
<dbReference type="Pfam" id="PF01548">
    <property type="entry name" value="DEDD_Tnp_IS110"/>
    <property type="match status" value="1"/>
</dbReference>
<comment type="caution">
    <text evidence="3">The sequence shown here is derived from an EMBL/GenBank/DDBJ whole genome shotgun (WGS) entry which is preliminary data.</text>
</comment>
<dbReference type="Pfam" id="PF02371">
    <property type="entry name" value="Transposase_20"/>
    <property type="match status" value="1"/>
</dbReference>
<dbReference type="GO" id="GO:0004803">
    <property type="term" value="F:transposase activity"/>
    <property type="evidence" value="ECO:0007669"/>
    <property type="project" value="InterPro"/>
</dbReference>
<dbReference type="NCBIfam" id="NF033542">
    <property type="entry name" value="transpos_IS110"/>
    <property type="match status" value="1"/>
</dbReference>
<evidence type="ECO:0000259" key="1">
    <source>
        <dbReference type="Pfam" id="PF01548"/>
    </source>
</evidence>
<evidence type="ECO:0000313" key="4">
    <source>
        <dbReference type="Proteomes" id="UP000013015"/>
    </source>
</evidence>
<proteinExistence type="predicted"/>
<name>N6X1J7_9ACTO</name>
<dbReference type="PANTHER" id="PTHR33055">
    <property type="entry name" value="TRANSPOSASE FOR INSERTION SEQUENCE ELEMENT IS1111A"/>
    <property type="match status" value="1"/>
</dbReference>
<keyword evidence="4" id="KW-1185">Reference proteome</keyword>
<organism evidence="3 4">
    <name type="scientific">Schaalia cardiffensis F0333</name>
    <dbReference type="NCBI Taxonomy" id="888050"/>
    <lineage>
        <taxon>Bacteria</taxon>
        <taxon>Bacillati</taxon>
        <taxon>Actinomycetota</taxon>
        <taxon>Actinomycetes</taxon>
        <taxon>Actinomycetales</taxon>
        <taxon>Actinomycetaceae</taxon>
        <taxon>Schaalia</taxon>
    </lineage>
</organism>
<dbReference type="PATRIC" id="fig|888050.3.peg.1890"/>
<feature type="domain" description="Transposase IS116/IS110/IS902 C-terminal" evidence="2">
    <location>
        <begin position="291"/>
        <end position="374"/>
    </location>
</feature>
<dbReference type="GO" id="GO:0003677">
    <property type="term" value="F:DNA binding"/>
    <property type="evidence" value="ECO:0007669"/>
    <property type="project" value="InterPro"/>
</dbReference>
<dbReference type="InterPro" id="IPR003346">
    <property type="entry name" value="Transposase_20"/>
</dbReference>
<dbReference type="eggNOG" id="COG3547">
    <property type="taxonomic scope" value="Bacteria"/>
</dbReference>
<dbReference type="GO" id="GO:0006313">
    <property type="term" value="P:DNA transposition"/>
    <property type="evidence" value="ECO:0007669"/>
    <property type="project" value="InterPro"/>
</dbReference>